<proteinExistence type="inferred from homology"/>
<comment type="similarity">
    <text evidence="2">Belongs to the class-IV pyridoxal-phosphate-dependent aminotransferase family.</text>
</comment>
<keyword evidence="4" id="KW-0032">Aminotransferase</keyword>
<evidence type="ECO:0000256" key="4">
    <source>
        <dbReference type="ARBA" id="ARBA00022576"/>
    </source>
</evidence>
<dbReference type="NCBIfam" id="TIGR01123">
    <property type="entry name" value="ilvE_II"/>
    <property type="match status" value="1"/>
</dbReference>
<keyword evidence="8" id="KW-0100">Branched-chain amino acid biosynthesis</keyword>
<comment type="cofactor">
    <cofactor evidence="1">
        <name>pyridoxal 5'-phosphate</name>
        <dbReference type="ChEBI" id="CHEBI:597326"/>
    </cofactor>
</comment>
<sequence length="408" mass="46027">MKANKLIITGRQLLFNAQRFYAGDNALDVEGIKRAREARPFMHSNLEITRVEPAKALPKPKPSDVLKFGQFFSDHMFEVDWNSQTGWGKPKICPIHDLSLHPGAKCLHYAIELFEGMKAYRGIDGKIRLFRPEQNMERMRRSAFRSALPDFSSLELLKCIKDLVALDKDWVPAKDASLYLRPTMIGTDKALGVGMAHKAKLFVVTGPVGAYFPGAVTLLADPDYVRAFEGGVGSYKMGCNYAPSIMVSTTAMSRGCHQVLWLYGKEEYITEVGTMNIMMYWKNEKGEEELVTPPIDNGLILPGVTRDSLIKLAKSWDEFLVSERYIGMKEIRRAVKEKRLYEMFGTGTACVVSPVGRIIYKNKALGDYEELSIPTEKHQPNVLKRLYKQIIDIQFGAAQKPGWTQVVC</sequence>
<protein>
    <recommendedName>
        <fullName evidence="3">branched-chain-amino-acid transaminase</fullName>
        <ecNumber evidence="3">2.6.1.42</ecNumber>
    </recommendedName>
</protein>
<feature type="modified residue" description="N6-(pyridoxal phosphate)lysine" evidence="9">
    <location>
        <position position="236"/>
    </location>
</feature>
<evidence type="ECO:0000313" key="10">
    <source>
        <dbReference type="Proteomes" id="UP000046393"/>
    </source>
</evidence>
<dbReference type="CDD" id="cd01557">
    <property type="entry name" value="BCAT_beta_family"/>
    <property type="match status" value="1"/>
</dbReference>
<evidence type="ECO:0000313" key="11">
    <source>
        <dbReference type="WBParaSite" id="SMUV_0000115701-mRNA-1"/>
    </source>
</evidence>
<dbReference type="PIRSF" id="PIRSF006468">
    <property type="entry name" value="BCAT1"/>
    <property type="match status" value="1"/>
</dbReference>
<dbReference type="SUPFAM" id="SSF56752">
    <property type="entry name" value="D-aminoacid aminotransferase-like PLP-dependent enzymes"/>
    <property type="match status" value="1"/>
</dbReference>
<dbReference type="InterPro" id="IPR043132">
    <property type="entry name" value="BCAT-like_C"/>
</dbReference>
<dbReference type="Proteomes" id="UP000046393">
    <property type="component" value="Unplaced"/>
</dbReference>
<keyword evidence="6" id="KW-0808">Transferase</keyword>
<dbReference type="WBParaSite" id="SMUV_0000115701-mRNA-1">
    <property type="protein sequence ID" value="SMUV_0000115701-mRNA-1"/>
    <property type="gene ID" value="SMUV_0000115701"/>
</dbReference>
<dbReference type="InterPro" id="IPR033939">
    <property type="entry name" value="BCAT_family"/>
</dbReference>
<dbReference type="NCBIfam" id="NF009897">
    <property type="entry name" value="PRK13357.1"/>
    <property type="match status" value="1"/>
</dbReference>
<dbReference type="FunFam" id="3.30.470.10:FF:000002">
    <property type="entry name" value="Branched-chain-amino-acid aminotransferase"/>
    <property type="match status" value="1"/>
</dbReference>
<dbReference type="PANTHER" id="PTHR11825">
    <property type="entry name" value="SUBGROUP IIII AMINOTRANSFERASE"/>
    <property type="match status" value="1"/>
</dbReference>
<dbReference type="InterPro" id="IPR043131">
    <property type="entry name" value="BCAT-like_N"/>
</dbReference>
<keyword evidence="10" id="KW-1185">Reference proteome</keyword>
<dbReference type="InterPro" id="IPR001544">
    <property type="entry name" value="Aminotrans_IV"/>
</dbReference>
<evidence type="ECO:0000256" key="8">
    <source>
        <dbReference type="ARBA" id="ARBA00023304"/>
    </source>
</evidence>
<dbReference type="GO" id="GO:0005739">
    <property type="term" value="C:mitochondrion"/>
    <property type="evidence" value="ECO:0007669"/>
    <property type="project" value="TreeGrafter"/>
</dbReference>
<dbReference type="GO" id="GO:0009098">
    <property type="term" value="P:L-leucine biosynthetic process"/>
    <property type="evidence" value="ECO:0007669"/>
    <property type="project" value="TreeGrafter"/>
</dbReference>
<evidence type="ECO:0000256" key="5">
    <source>
        <dbReference type="ARBA" id="ARBA00022605"/>
    </source>
</evidence>
<evidence type="ECO:0000256" key="2">
    <source>
        <dbReference type="ARBA" id="ARBA00009320"/>
    </source>
</evidence>
<dbReference type="EC" id="2.6.1.42" evidence="3"/>
<dbReference type="InterPro" id="IPR005786">
    <property type="entry name" value="B_amino_transII"/>
</dbReference>
<evidence type="ECO:0000256" key="1">
    <source>
        <dbReference type="ARBA" id="ARBA00001933"/>
    </source>
</evidence>
<dbReference type="Gene3D" id="3.30.470.10">
    <property type="match status" value="1"/>
</dbReference>
<keyword evidence="5" id="KW-0028">Amino-acid biosynthesis</keyword>
<keyword evidence="7" id="KW-0663">Pyridoxal phosphate</keyword>
<dbReference type="AlphaFoldDB" id="A0A0N5AAI1"/>
<dbReference type="Pfam" id="PF01063">
    <property type="entry name" value="Aminotran_4"/>
    <property type="match status" value="1"/>
</dbReference>
<evidence type="ECO:0000256" key="9">
    <source>
        <dbReference type="PIRSR" id="PIRSR006468-1"/>
    </source>
</evidence>
<accession>A0A0N5AAI1</accession>
<evidence type="ECO:0000256" key="3">
    <source>
        <dbReference type="ARBA" id="ARBA00013053"/>
    </source>
</evidence>
<reference evidence="11" key="1">
    <citation type="submission" date="2017-02" db="UniProtKB">
        <authorList>
            <consortium name="WormBaseParasite"/>
        </authorList>
    </citation>
    <scope>IDENTIFICATION</scope>
</reference>
<dbReference type="Gene3D" id="3.20.10.10">
    <property type="entry name" value="D-amino Acid Aminotransferase, subunit A, domain 2"/>
    <property type="match status" value="1"/>
</dbReference>
<dbReference type="PANTHER" id="PTHR11825:SF44">
    <property type="entry name" value="BRANCHED-CHAIN-AMINO-ACID AMINOTRANSFERASE"/>
    <property type="match status" value="1"/>
</dbReference>
<dbReference type="GO" id="GO:0004084">
    <property type="term" value="F:branched-chain-amino-acid transaminase activity"/>
    <property type="evidence" value="ECO:0007669"/>
    <property type="project" value="UniProtKB-EC"/>
</dbReference>
<organism evidence="10 11">
    <name type="scientific">Syphacia muris</name>
    <dbReference type="NCBI Taxonomy" id="451379"/>
    <lineage>
        <taxon>Eukaryota</taxon>
        <taxon>Metazoa</taxon>
        <taxon>Ecdysozoa</taxon>
        <taxon>Nematoda</taxon>
        <taxon>Chromadorea</taxon>
        <taxon>Rhabditida</taxon>
        <taxon>Spirurina</taxon>
        <taxon>Oxyuridomorpha</taxon>
        <taxon>Oxyuroidea</taxon>
        <taxon>Oxyuridae</taxon>
        <taxon>Syphacia</taxon>
    </lineage>
</organism>
<name>A0A0N5AAI1_9BILA</name>
<dbReference type="InterPro" id="IPR036038">
    <property type="entry name" value="Aminotransferase-like"/>
</dbReference>
<dbReference type="GO" id="GO:0009099">
    <property type="term" value="P:L-valine biosynthetic process"/>
    <property type="evidence" value="ECO:0007669"/>
    <property type="project" value="TreeGrafter"/>
</dbReference>
<dbReference type="STRING" id="451379.A0A0N5AAI1"/>
<evidence type="ECO:0000256" key="7">
    <source>
        <dbReference type="ARBA" id="ARBA00022898"/>
    </source>
</evidence>
<evidence type="ECO:0000256" key="6">
    <source>
        <dbReference type="ARBA" id="ARBA00022679"/>
    </source>
</evidence>